<accession>A0AAE3XPI3</accession>
<protein>
    <submittedName>
        <fullName evidence="2">C-di-AMP phosphodiesterase-like protein</fullName>
    </submittedName>
</protein>
<evidence type="ECO:0000256" key="1">
    <source>
        <dbReference type="SAM" id="SignalP"/>
    </source>
</evidence>
<evidence type="ECO:0000313" key="3">
    <source>
        <dbReference type="Proteomes" id="UP001185092"/>
    </source>
</evidence>
<comment type="caution">
    <text evidence="2">The sequence shown here is derived from an EMBL/GenBank/DDBJ whole genome shotgun (WGS) entry which is preliminary data.</text>
</comment>
<keyword evidence="1" id="KW-0732">Signal</keyword>
<dbReference type="RefSeq" id="WP_309939409.1">
    <property type="nucleotide sequence ID" value="NZ_AP025305.1"/>
</dbReference>
<name>A0AAE3XPI3_9BACT</name>
<sequence>MKNLFLLLILLFALTFQACNNENDNVSPSNNFNYANLETFNNCLESALSEIGNQKKTDETFEITNSFIDSITLDYANKFIPEISSNDLKTNYFEAEPIQDIFNRNNSRKSSASLTPRDQYLYNLYNKAAYSRNINEAQAALDTISLDIYTRKPTGYERTAINYLQNMLKKIIADYYTYHVFFTPDEEYRKSANSFSTSNSNAYNKNDFWLEHGPCLISYFCGIMYEITTNKKELESKLQSLIIVNSLLKSKAGIQPCKQDKS</sequence>
<proteinExistence type="predicted"/>
<dbReference type="AlphaFoldDB" id="A0AAE3XPI3"/>
<evidence type="ECO:0000313" key="2">
    <source>
        <dbReference type="EMBL" id="MDR6239670.1"/>
    </source>
</evidence>
<keyword evidence="3" id="KW-1185">Reference proteome</keyword>
<gene>
    <name evidence="2" type="ORF">HNQ88_002718</name>
</gene>
<dbReference type="EMBL" id="JAVDQD010000003">
    <property type="protein sequence ID" value="MDR6239670.1"/>
    <property type="molecule type" value="Genomic_DNA"/>
</dbReference>
<dbReference type="Proteomes" id="UP001185092">
    <property type="component" value="Unassembled WGS sequence"/>
</dbReference>
<dbReference type="PROSITE" id="PS51257">
    <property type="entry name" value="PROKAR_LIPOPROTEIN"/>
    <property type="match status" value="1"/>
</dbReference>
<reference evidence="2" key="1">
    <citation type="submission" date="2023-07" db="EMBL/GenBank/DDBJ databases">
        <title>Genomic Encyclopedia of Type Strains, Phase IV (KMG-IV): sequencing the most valuable type-strain genomes for metagenomic binning, comparative biology and taxonomic classification.</title>
        <authorList>
            <person name="Goeker M."/>
        </authorList>
    </citation>
    <scope>NUCLEOTIDE SEQUENCE</scope>
    <source>
        <strain evidence="2">DSM 26174</strain>
    </source>
</reference>
<feature type="chain" id="PRO_5042006018" evidence="1">
    <location>
        <begin position="19"/>
        <end position="262"/>
    </location>
</feature>
<organism evidence="2 3">
    <name type="scientific">Aureibacter tunicatorum</name>
    <dbReference type="NCBI Taxonomy" id="866807"/>
    <lineage>
        <taxon>Bacteria</taxon>
        <taxon>Pseudomonadati</taxon>
        <taxon>Bacteroidota</taxon>
        <taxon>Cytophagia</taxon>
        <taxon>Cytophagales</taxon>
        <taxon>Persicobacteraceae</taxon>
        <taxon>Aureibacter</taxon>
    </lineage>
</organism>
<feature type="signal peptide" evidence="1">
    <location>
        <begin position="1"/>
        <end position="18"/>
    </location>
</feature>